<evidence type="ECO:0000313" key="2">
    <source>
        <dbReference type="Proteomes" id="UP000324222"/>
    </source>
</evidence>
<evidence type="ECO:0000313" key="1">
    <source>
        <dbReference type="EMBL" id="MPC21960.1"/>
    </source>
</evidence>
<dbReference type="EMBL" id="VSRR010001036">
    <property type="protein sequence ID" value="MPC21960.1"/>
    <property type="molecule type" value="Genomic_DNA"/>
</dbReference>
<keyword evidence="2" id="KW-1185">Reference proteome</keyword>
<sequence>MPLVTCLSGRHANTTAGLGAKERGWRVAGQDNRLTLTTLSISYHRTISLISVPVLRQIPLSLRSSSPSYVPLCSSLYGRHVSKYNLGLVMVRLNLPVSASVSPPTADFSSCASREIYEFIRPRPSHGNFSKFMLDGDLRGR</sequence>
<dbReference type="AlphaFoldDB" id="A0A5B7DKF3"/>
<organism evidence="1 2">
    <name type="scientific">Portunus trituberculatus</name>
    <name type="common">Swimming crab</name>
    <name type="synonym">Neptunus trituberculatus</name>
    <dbReference type="NCBI Taxonomy" id="210409"/>
    <lineage>
        <taxon>Eukaryota</taxon>
        <taxon>Metazoa</taxon>
        <taxon>Ecdysozoa</taxon>
        <taxon>Arthropoda</taxon>
        <taxon>Crustacea</taxon>
        <taxon>Multicrustacea</taxon>
        <taxon>Malacostraca</taxon>
        <taxon>Eumalacostraca</taxon>
        <taxon>Eucarida</taxon>
        <taxon>Decapoda</taxon>
        <taxon>Pleocyemata</taxon>
        <taxon>Brachyura</taxon>
        <taxon>Eubrachyura</taxon>
        <taxon>Portunoidea</taxon>
        <taxon>Portunidae</taxon>
        <taxon>Portuninae</taxon>
        <taxon>Portunus</taxon>
    </lineage>
</organism>
<accession>A0A5B7DKF3</accession>
<gene>
    <name evidence="1" type="ORF">E2C01_014964</name>
</gene>
<proteinExistence type="predicted"/>
<comment type="caution">
    <text evidence="1">The sequence shown here is derived from an EMBL/GenBank/DDBJ whole genome shotgun (WGS) entry which is preliminary data.</text>
</comment>
<name>A0A5B7DKF3_PORTR</name>
<reference evidence="1 2" key="1">
    <citation type="submission" date="2019-05" db="EMBL/GenBank/DDBJ databases">
        <title>Another draft genome of Portunus trituberculatus and its Hox gene families provides insights of decapod evolution.</title>
        <authorList>
            <person name="Jeong J.-H."/>
            <person name="Song I."/>
            <person name="Kim S."/>
            <person name="Choi T."/>
            <person name="Kim D."/>
            <person name="Ryu S."/>
            <person name="Kim W."/>
        </authorList>
    </citation>
    <scope>NUCLEOTIDE SEQUENCE [LARGE SCALE GENOMIC DNA]</scope>
    <source>
        <tissue evidence="1">Muscle</tissue>
    </source>
</reference>
<dbReference type="Proteomes" id="UP000324222">
    <property type="component" value="Unassembled WGS sequence"/>
</dbReference>
<protein>
    <submittedName>
        <fullName evidence="1">Uncharacterized protein</fullName>
    </submittedName>
</protein>